<evidence type="ECO:0000313" key="2">
    <source>
        <dbReference type="Proteomes" id="UP000199343"/>
    </source>
</evidence>
<evidence type="ECO:0000313" key="1">
    <source>
        <dbReference type="EMBL" id="SCL73620.1"/>
    </source>
</evidence>
<organism evidence="1 2">
    <name type="scientific">Micromonospora peucetia</name>
    <dbReference type="NCBI Taxonomy" id="47871"/>
    <lineage>
        <taxon>Bacteria</taxon>
        <taxon>Bacillati</taxon>
        <taxon>Actinomycetota</taxon>
        <taxon>Actinomycetes</taxon>
        <taxon>Micromonosporales</taxon>
        <taxon>Micromonosporaceae</taxon>
        <taxon>Micromonospora</taxon>
    </lineage>
</organism>
<sequence length="178" mass="18977">MPMFIGLPHGVSLPRNLAEPDARHLVSVLARTFQWTGPLFGRAEVEAYLHAQADDPATLPSPALTEENWQRVQKTAAWKGLALDARRAIATADVIGQALRQAGCCCTHCDTPISGPPTANWGLCPVCLNRAHLADLQLMPCPAGDGASKHRWDGGTCTDCTMPSPPNRPHLTALATAA</sequence>
<dbReference type="Proteomes" id="UP000199343">
    <property type="component" value="Unassembled WGS sequence"/>
</dbReference>
<dbReference type="EMBL" id="FMIC01000002">
    <property type="protein sequence ID" value="SCL73620.1"/>
    <property type="molecule type" value="Genomic_DNA"/>
</dbReference>
<proteinExistence type="predicted"/>
<protein>
    <submittedName>
        <fullName evidence="1">Uncharacterized protein</fullName>
    </submittedName>
</protein>
<dbReference type="RefSeq" id="WP_091632547.1">
    <property type="nucleotide sequence ID" value="NZ_FMIC01000002.1"/>
</dbReference>
<dbReference type="AlphaFoldDB" id="A0A1C6W600"/>
<dbReference type="STRING" id="47871.GA0070608_5928"/>
<name>A0A1C6W600_9ACTN</name>
<gene>
    <name evidence="1" type="ORF">GA0070608_5928</name>
</gene>
<dbReference type="OrthoDB" id="3363225at2"/>
<reference evidence="1 2" key="1">
    <citation type="submission" date="2016-06" db="EMBL/GenBank/DDBJ databases">
        <authorList>
            <person name="Kjaerup R.B."/>
            <person name="Dalgaard T.S."/>
            <person name="Juul-Madsen H.R."/>
        </authorList>
    </citation>
    <scope>NUCLEOTIDE SEQUENCE [LARGE SCALE GENOMIC DNA]</scope>
    <source>
        <strain evidence="1 2">DSM 43363</strain>
    </source>
</reference>
<accession>A0A1C6W600</accession>